<gene>
    <name evidence="14" type="ORF">ACA1_085940</name>
    <name evidence="13" type="ORF">ACA1_255370</name>
</gene>
<dbReference type="GO" id="GO:0071586">
    <property type="term" value="P:CAAX-box protein processing"/>
    <property type="evidence" value="ECO:0007669"/>
    <property type="project" value="InterPro"/>
</dbReference>
<evidence type="ECO:0000256" key="1">
    <source>
        <dbReference type="ARBA" id="ARBA00004477"/>
    </source>
</evidence>
<comment type="catalytic activity">
    <reaction evidence="9">
        <text>Hydrolyzes the peptide bond -P2-(S-farnesyl or geranylgeranyl)C-P1'-P2'-P3'-COOH where P1' and P2' are amino acids with aliphatic sidechains and P3' is any C-terminal residue.</text>
        <dbReference type="EC" id="3.4.26.1"/>
    </reaction>
</comment>
<dbReference type="EC" id="3.4.26.1" evidence="10"/>
<feature type="transmembrane region" description="Helical" evidence="11">
    <location>
        <begin position="50"/>
        <end position="68"/>
    </location>
</feature>
<accession>L8HI70</accession>
<feature type="transmembrane region" description="Helical" evidence="11">
    <location>
        <begin position="153"/>
        <end position="182"/>
    </location>
</feature>
<keyword evidence="6" id="KW-0256">Endoplasmic reticulum</keyword>
<feature type="transmembrane region" description="Helical" evidence="11">
    <location>
        <begin position="88"/>
        <end position="111"/>
    </location>
</feature>
<evidence type="ECO:0000256" key="11">
    <source>
        <dbReference type="SAM" id="Phobius"/>
    </source>
</evidence>
<evidence type="ECO:0000256" key="7">
    <source>
        <dbReference type="ARBA" id="ARBA00022989"/>
    </source>
</evidence>
<dbReference type="Pfam" id="PF02517">
    <property type="entry name" value="Rce1-like"/>
    <property type="match status" value="1"/>
</dbReference>
<proteinExistence type="inferred from homology"/>
<feature type="transmembrane region" description="Helical" evidence="11">
    <location>
        <begin position="203"/>
        <end position="225"/>
    </location>
</feature>
<dbReference type="GO" id="GO:0005789">
    <property type="term" value="C:endoplasmic reticulum membrane"/>
    <property type="evidence" value="ECO:0007669"/>
    <property type="project" value="UniProtKB-SubCell"/>
</dbReference>
<evidence type="ECO:0000313" key="15">
    <source>
        <dbReference type="Proteomes" id="UP000011083"/>
    </source>
</evidence>
<comment type="subcellular location">
    <subcellularLocation>
        <location evidence="1">Endoplasmic reticulum membrane</location>
        <topology evidence="1">Multi-pass membrane protein</topology>
    </subcellularLocation>
</comment>
<dbReference type="PANTHER" id="PTHR13046:SF0">
    <property type="entry name" value="CAAX PRENYL PROTEASE 2"/>
    <property type="match status" value="1"/>
</dbReference>
<keyword evidence="7 11" id="KW-1133">Transmembrane helix</keyword>
<dbReference type="Proteomes" id="UP000011083">
    <property type="component" value="Unassembled WGS sequence"/>
</dbReference>
<dbReference type="KEGG" id="acan:ACA1_255370"/>
<feature type="domain" description="CAAX prenyl protease 2/Lysostaphin resistance protein A-like" evidence="12">
    <location>
        <begin position="138"/>
        <end position="244"/>
    </location>
</feature>
<keyword evidence="8 11" id="KW-0472">Membrane</keyword>
<dbReference type="RefSeq" id="XP_004354538.1">
    <property type="nucleotide sequence ID" value="XM_004354486.1"/>
</dbReference>
<dbReference type="RefSeq" id="XP_004367684.1">
    <property type="nucleotide sequence ID" value="XM_004367627.1"/>
</dbReference>
<dbReference type="InterPro" id="IPR039731">
    <property type="entry name" value="Rce1"/>
</dbReference>
<keyword evidence="5" id="KW-0378">Hydrolase</keyword>
<dbReference type="GeneID" id="14923364"/>
<evidence type="ECO:0000313" key="13">
    <source>
        <dbReference type="EMBL" id="ELR22428.1"/>
    </source>
</evidence>
<evidence type="ECO:0000256" key="4">
    <source>
        <dbReference type="ARBA" id="ARBA00022692"/>
    </source>
</evidence>
<dbReference type="GeneID" id="14925416"/>
<organism evidence="14 15">
    <name type="scientific">Acanthamoeba castellanii (strain ATCC 30010 / Neff)</name>
    <dbReference type="NCBI Taxonomy" id="1257118"/>
    <lineage>
        <taxon>Eukaryota</taxon>
        <taxon>Amoebozoa</taxon>
        <taxon>Discosea</taxon>
        <taxon>Longamoebia</taxon>
        <taxon>Centramoebida</taxon>
        <taxon>Acanthamoebidae</taxon>
        <taxon>Acanthamoeba</taxon>
    </lineage>
</organism>
<evidence type="ECO:0000256" key="5">
    <source>
        <dbReference type="ARBA" id="ARBA00022801"/>
    </source>
</evidence>
<keyword evidence="15" id="KW-1185">Reference proteome</keyword>
<evidence type="ECO:0000256" key="2">
    <source>
        <dbReference type="ARBA" id="ARBA00006897"/>
    </source>
</evidence>
<reference evidence="14 15" key="1">
    <citation type="journal article" date="2013" name="Genome Biol.">
        <title>Genome of Acanthamoeba castellanii highlights extensive lateral gene transfer and early evolution of tyrosine kinase signaling.</title>
        <authorList>
            <person name="Clarke M."/>
            <person name="Lohan A.J."/>
            <person name="Liu B."/>
            <person name="Lagkouvardos I."/>
            <person name="Roy S."/>
            <person name="Zafar N."/>
            <person name="Bertelli C."/>
            <person name="Schilde C."/>
            <person name="Kianianmomeni A."/>
            <person name="Burglin T.R."/>
            <person name="Frech C."/>
            <person name="Turcotte B."/>
            <person name="Kopec K.O."/>
            <person name="Synnott J.M."/>
            <person name="Choo C."/>
            <person name="Paponov I."/>
            <person name="Finkler A."/>
            <person name="Soon Heng Tan C."/>
            <person name="Hutchins A.P."/>
            <person name="Weinmeier T."/>
            <person name="Rattei T."/>
            <person name="Chu J.S."/>
            <person name="Gimenez G."/>
            <person name="Irimia M."/>
            <person name="Rigden D.J."/>
            <person name="Fitzpatrick D.A."/>
            <person name="Lorenzo-Morales J."/>
            <person name="Bateman A."/>
            <person name="Chiu C.H."/>
            <person name="Tang P."/>
            <person name="Hegemann P."/>
            <person name="Fromm H."/>
            <person name="Raoult D."/>
            <person name="Greub G."/>
            <person name="Miranda-Saavedra D."/>
            <person name="Chen N."/>
            <person name="Nash P."/>
            <person name="Ginger M.L."/>
            <person name="Horn M."/>
            <person name="Schaap P."/>
            <person name="Caler L."/>
            <person name="Loftus B."/>
        </authorList>
    </citation>
    <scope>NUCLEOTIDE SEQUENCE [LARGE SCALE GENOMIC DNA]</scope>
    <source>
        <strain evidence="14 15">Neff</strain>
    </source>
</reference>
<evidence type="ECO:0000256" key="3">
    <source>
        <dbReference type="ARBA" id="ARBA00022670"/>
    </source>
</evidence>
<name>L8HI70_ACACF</name>
<dbReference type="OMA" id="HSFCNWC"/>
<comment type="similarity">
    <text evidence="2">Belongs to the peptidase U48 family.</text>
</comment>
<dbReference type="KEGG" id="acan:ACA1_085940"/>
<keyword evidence="4 11" id="KW-0812">Transmembrane</keyword>
<evidence type="ECO:0000256" key="6">
    <source>
        <dbReference type="ARBA" id="ARBA00022824"/>
    </source>
</evidence>
<evidence type="ECO:0000313" key="14">
    <source>
        <dbReference type="EMBL" id="ELR24393.1"/>
    </source>
</evidence>
<dbReference type="PANTHER" id="PTHR13046">
    <property type="entry name" value="PROTEASE U48 CAAX PRENYL PROTEASE RCE1"/>
    <property type="match status" value="1"/>
</dbReference>
<dbReference type="GO" id="GO:0004222">
    <property type="term" value="F:metalloendopeptidase activity"/>
    <property type="evidence" value="ECO:0007669"/>
    <property type="project" value="InterPro"/>
</dbReference>
<protein>
    <recommendedName>
        <fullName evidence="10">intramembrane prenyl-peptidase Rce1</fullName>
        <ecNumber evidence="10">3.4.26.1</ecNumber>
    </recommendedName>
</protein>
<dbReference type="EMBL" id="KB007826">
    <property type="protein sequence ID" value="ELR24393.1"/>
    <property type="molecule type" value="Genomic_DNA"/>
</dbReference>
<feature type="transmembrane region" description="Helical" evidence="11">
    <location>
        <begin position="6"/>
        <end position="30"/>
    </location>
</feature>
<evidence type="ECO:0000256" key="10">
    <source>
        <dbReference type="ARBA" id="ARBA00049729"/>
    </source>
</evidence>
<evidence type="ECO:0000259" key="12">
    <source>
        <dbReference type="Pfam" id="PF02517"/>
    </source>
</evidence>
<dbReference type="AlphaFoldDB" id="L8HI70"/>
<dbReference type="STRING" id="1257118.L8HI70"/>
<dbReference type="EMBL" id="KB007885">
    <property type="protein sequence ID" value="ELR22428.1"/>
    <property type="molecule type" value="Genomic_DNA"/>
</dbReference>
<keyword evidence="3 14" id="KW-0645">Protease</keyword>
<feature type="transmembrane region" description="Helical" evidence="11">
    <location>
        <begin position="261"/>
        <end position="285"/>
    </location>
</feature>
<dbReference type="VEuPathDB" id="AmoebaDB:ACA1_255370"/>
<sequence length="291" mass="33397">MEVEPLFHMSGLGAVVSCVGLAGWFVGSLYLWPDLHRIDRNSPVVIKRRFASVGLACVTAVIYLYFWANDRDLGKVMEWMGVRTTGIIQAAIIPLALTMVLFAGPLAMTYYDDWFFHIQRGTLHTYLFDQLKADVSSLIFWRNYVVGPFTEEWVFRSCMCPLLICGGFSWTQTIFLSPFFFGIAHMHHIIQHLHKQGTELKDAWAEVLFQLFYTTVFGCYSAFLFLRTGHIVAPFLAHAFCNIMGFPAIEYIPSHPHKEKLYIAFVGGLILFFVLLFPLTSPWLYSSLYDW</sequence>
<dbReference type="OrthoDB" id="18927at2759"/>
<evidence type="ECO:0000256" key="9">
    <source>
        <dbReference type="ARBA" id="ARBA00047280"/>
    </source>
</evidence>
<feature type="transmembrane region" description="Helical" evidence="11">
    <location>
        <begin position="231"/>
        <end position="249"/>
    </location>
</feature>
<dbReference type="VEuPathDB" id="AmoebaDB:ACA1_085940"/>
<dbReference type="InterPro" id="IPR003675">
    <property type="entry name" value="Rce1/LyrA-like_dom"/>
</dbReference>
<evidence type="ECO:0000256" key="8">
    <source>
        <dbReference type="ARBA" id="ARBA00023136"/>
    </source>
</evidence>